<dbReference type="SUPFAM" id="SSF51182">
    <property type="entry name" value="RmlC-like cupins"/>
    <property type="match status" value="1"/>
</dbReference>
<evidence type="ECO:0000313" key="3">
    <source>
        <dbReference type="Proteomes" id="UP000238390"/>
    </source>
</evidence>
<accession>A0A2R3IQQ9</accession>
<evidence type="ECO:0000313" key="2">
    <source>
        <dbReference type="EMBL" id="AVK04256.1"/>
    </source>
</evidence>
<name>A0A2R3IQQ9_9PSED</name>
<proteinExistence type="predicted"/>
<dbReference type="Pfam" id="PF12973">
    <property type="entry name" value="Cupin_7"/>
    <property type="match status" value="1"/>
</dbReference>
<dbReference type="GeneID" id="77220461"/>
<gene>
    <name evidence="2" type="ORF">CSB93_3354</name>
</gene>
<dbReference type="Gene3D" id="2.60.120.10">
    <property type="entry name" value="Jelly Rolls"/>
    <property type="match status" value="1"/>
</dbReference>
<dbReference type="AlphaFoldDB" id="A0A2R3IQQ9"/>
<dbReference type="InterPro" id="IPR014710">
    <property type="entry name" value="RmlC-like_jellyroll"/>
</dbReference>
<protein>
    <recommendedName>
        <fullName evidence="1">ChrR-like cupin domain-containing protein</fullName>
    </recommendedName>
</protein>
<dbReference type="Proteomes" id="UP000238390">
    <property type="component" value="Chromosome"/>
</dbReference>
<reference evidence="2 3" key="1">
    <citation type="submission" date="2018-02" db="EMBL/GenBank/DDBJ databases">
        <title>FDA/CDC Antimicrobial Resistant Isolate Bank Genome Sequencing.</title>
        <authorList>
            <person name="Benahmed F.H."/>
            <person name="Lutgring J.D."/>
            <person name="Yoo B."/>
            <person name="Machado M."/>
            <person name="Brown A."/>
            <person name="McAllister G."/>
            <person name="Perry A."/>
            <person name="Halpin A.L."/>
            <person name="Vavikolanu K."/>
            <person name="Ott S."/>
            <person name="Zhao X."/>
            <person name="Tallon L.J."/>
            <person name="Sadzewicz L."/>
            <person name="Aluvathingal J."/>
            <person name="Nadendla S."/>
            <person name="Voskania-kordi A."/>
            <person name="Simonyan V."/>
            <person name="Patel J."/>
            <person name="Shawar R.M."/>
        </authorList>
    </citation>
    <scope>NUCLEOTIDE SEQUENCE [LARGE SCALE GENOMIC DNA]</scope>
    <source>
        <strain evidence="2 3">AR_0356</strain>
    </source>
</reference>
<evidence type="ECO:0000259" key="1">
    <source>
        <dbReference type="Pfam" id="PF12973"/>
    </source>
</evidence>
<dbReference type="InterPro" id="IPR025979">
    <property type="entry name" value="ChrR-like_cupin_dom"/>
</dbReference>
<dbReference type="RefSeq" id="WP_053813693.1">
    <property type="nucleotide sequence ID" value="NZ_CP020560.1"/>
</dbReference>
<dbReference type="InterPro" id="IPR011051">
    <property type="entry name" value="RmlC_Cupin_sf"/>
</dbReference>
<keyword evidence="3" id="KW-1185">Reference proteome</keyword>
<sequence length="115" mass="13434">MNFRITDLENLPWEVVSSEHAISQAIYLDTLDHQKRTGIRTRLVRFHPGARTLDVYTHDYHEEVYLIEGEQTEHGQAHRPEATYGEGCHFYRAAKTLHGPFSSEKGCLLFEVHYY</sequence>
<organism evidence="2 3">
    <name type="scientific">Pseudomonas paraeruginosa</name>
    <dbReference type="NCBI Taxonomy" id="2994495"/>
    <lineage>
        <taxon>Bacteria</taxon>
        <taxon>Pseudomonadati</taxon>
        <taxon>Pseudomonadota</taxon>
        <taxon>Gammaproteobacteria</taxon>
        <taxon>Pseudomonadales</taxon>
        <taxon>Pseudomonadaceae</taxon>
        <taxon>Pseudomonas</taxon>
    </lineage>
</organism>
<dbReference type="EMBL" id="CP027169">
    <property type="protein sequence ID" value="AVK04256.1"/>
    <property type="molecule type" value="Genomic_DNA"/>
</dbReference>
<feature type="domain" description="ChrR-like cupin" evidence="1">
    <location>
        <begin position="25"/>
        <end position="112"/>
    </location>
</feature>